<dbReference type="SMART" id="SM00465">
    <property type="entry name" value="GIYc"/>
    <property type="match status" value="1"/>
</dbReference>
<dbReference type="AlphaFoldDB" id="A0A1B2E7K8"/>
<accession>A0A1B2E7K8</accession>
<dbReference type="GO" id="GO:0006974">
    <property type="term" value="P:DNA damage response"/>
    <property type="evidence" value="ECO:0007669"/>
    <property type="project" value="TreeGrafter"/>
</dbReference>
<dbReference type="PANTHER" id="PTHR30562:SF1">
    <property type="entry name" value="UVRABC SYSTEM PROTEIN C"/>
    <property type="match status" value="1"/>
</dbReference>
<dbReference type="PROSITE" id="PS50164">
    <property type="entry name" value="GIY_YIG"/>
    <property type="match status" value="1"/>
</dbReference>
<dbReference type="InterPro" id="IPR050066">
    <property type="entry name" value="UvrABC_protein_C"/>
</dbReference>
<proteinExistence type="predicted"/>
<dbReference type="EMBL" id="CP016809">
    <property type="protein sequence ID" value="ANY75966.1"/>
    <property type="molecule type" value="Genomic_DNA"/>
</dbReference>
<protein>
    <recommendedName>
        <fullName evidence="1">GIY-YIG domain-containing protein</fullName>
    </recommendedName>
</protein>
<sequence>MRRRQFIDNNFTIPYEEIIVGIPDFQKILAKSGVYKIYNEKQELMYVGQSRNLRRRIQEHFHGKRKGYFIHQVGVFYIENKDNFMEGVLLETYETELIRNLRPRFNKQSKAPTRFI</sequence>
<feature type="domain" description="GIY-YIG" evidence="1">
    <location>
        <begin position="30"/>
        <end position="107"/>
    </location>
</feature>
<dbReference type="PANTHER" id="PTHR30562">
    <property type="entry name" value="UVRC/OXIDOREDUCTASE"/>
    <property type="match status" value="1"/>
</dbReference>
<dbReference type="InterPro" id="IPR035901">
    <property type="entry name" value="GIY-YIG_endonuc_sf"/>
</dbReference>
<evidence type="ECO:0000313" key="2">
    <source>
        <dbReference type="EMBL" id="ANY75966.1"/>
    </source>
</evidence>
<dbReference type="SUPFAM" id="SSF82771">
    <property type="entry name" value="GIY-YIG endonuclease"/>
    <property type="match status" value="1"/>
</dbReference>
<dbReference type="Gene3D" id="3.40.1440.10">
    <property type="entry name" value="GIY-YIG endonuclease"/>
    <property type="match status" value="1"/>
</dbReference>
<evidence type="ECO:0000259" key="1">
    <source>
        <dbReference type="PROSITE" id="PS50164"/>
    </source>
</evidence>
<reference evidence="2" key="1">
    <citation type="submission" date="2016-08" db="EMBL/GenBank/DDBJ databases">
        <title>Complete Genome Seqeunce of Paenibacillus sp. nov. IHBB 9852 from high altitute lake of Indian trans-Himalayas.</title>
        <authorList>
            <person name="Kiran S."/>
            <person name="Swarnkar M.K."/>
            <person name="Rana A."/>
            <person name="Tewari R."/>
            <person name="Gulati A."/>
        </authorList>
    </citation>
    <scope>NUCLEOTIDE SEQUENCE [LARGE SCALE GENOMIC DNA]</scope>
    <source>
        <strain evidence="2">IHBB 9852</strain>
    </source>
</reference>
<gene>
    <name evidence="2" type="ORF">BBD41_27205</name>
</gene>
<name>A0A1B2E7K8_9BACL</name>
<dbReference type="KEGG" id="pib:BBD41_27205"/>
<dbReference type="Pfam" id="PF01541">
    <property type="entry name" value="GIY-YIG"/>
    <property type="match status" value="1"/>
</dbReference>
<dbReference type="GO" id="GO:0009380">
    <property type="term" value="C:excinuclease repair complex"/>
    <property type="evidence" value="ECO:0007669"/>
    <property type="project" value="TreeGrafter"/>
</dbReference>
<dbReference type="InterPro" id="IPR000305">
    <property type="entry name" value="GIY-YIG_endonuc"/>
</dbReference>
<dbReference type="RefSeq" id="WP_099479848.1">
    <property type="nucleotide sequence ID" value="NZ_CP016809.1"/>
</dbReference>
<organism evidence="2">
    <name type="scientific">Paenibacillus ihbetae</name>
    <dbReference type="NCBI Taxonomy" id="1870820"/>
    <lineage>
        <taxon>Bacteria</taxon>
        <taxon>Bacillati</taxon>
        <taxon>Bacillota</taxon>
        <taxon>Bacilli</taxon>
        <taxon>Bacillales</taxon>
        <taxon>Paenibacillaceae</taxon>
        <taxon>Paenibacillus</taxon>
    </lineage>
</organism>